<dbReference type="GO" id="GO:0042073">
    <property type="term" value="P:intraciliary transport"/>
    <property type="evidence" value="ECO:0007669"/>
    <property type="project" value="TreeGrafter"/>
</dbReference>
<comment type="caution">
    <text evidence="3">The sequence shown here is derived from an EMBL/GenBank/DDBJ whole genome shotgun (WGS) entry which is preliminary data.</text>
</comment>
<organism evidence="3 4">
    <name type="scientific">Tigriopus californicus</name>
    <name type="common">Marine copepod</name>
    <dbReference type="NCBI Taxonomy" id="6832"/>
    <lineage>
        <taxon>Eukaryota</taxon>
        <taxon>Metazoa</taxon>
        <taxon>Ecdysozoa</taxon>
        <taxon>Arthropoda</taxon>
        <taxon>Crustacea</taxon>
        <taxon>Multicrustacea</taxon>
        <taxon>Hexanauplia</taxon>
        <taxon>Copepoda</taxon>
        <taxon>Harpacticoida</taxon>
        <taxon>Harpacticidae</taxon>
        <taxon>Tigriopus</taxon>
    </lineage>
</organism>
<dbReference type="Pfam" id="PF13432">
    <property type="entry name" value="TPR_16"/>
    <property type="match status" value="2"/>
</dbReference>
<dbReference type="GO" id="GO:0005814">
    <property type="term" value="C:centriole"/>
    <property type="evidence" value="ECO:0007669"/>
    <property type="project" value="TreeGrafter"/>
</dbReference>
<dbReference type="GO" id="GO:0097730">
    <property type="term" value="C:non-motile cilium"/>
    <property type="evidence" value="ECO:0007669"/>
    <property type="project" value="TreeGrafter"/>
</dbReference>
<dbReference type="Proteomes" id="UP000318571">
    <property type="component" value="Chromosome 11"/>
</dbReference>
<dbReference type="InterPro" id="IPR019734">
    <property type="entry name" value="TPR_rpt"/>
</dbReference>
<dbReference type="GO" id="GO:0036064">
    <property type="term" value="C:ciliary basal body"/>
    <property type="evidence" value="ECO:0007669"/>
    <property type="project" value="TreeGrafter"/>
</dbReference>
<dbReference type="Gene3D" id="1.25.40.10">
    <property type="entry name" value="Tetratricopeptide repeat domain"/>
    <property type="match status" value="2"/>
</dbReference>
<dbReference type="SUPFAM" id="SSF48452">
    <property type="entry name" value="TPR-like"/>
    <property type="match status" value="3"/>
</dbReference>
<feature type="compositionally biased region" description="Low complexity" evidence="2">
    <location>
        <begin position="758"/>
        <end position="769"/>
    </location>
</feature>
<feature type="repeat" description="TPR" evidence="1">
    <location>
        <begin position="251"/>
        <end position="284"/>
    </location>
</feature>
<dbReference type="InterPro" id="IPR011990">
    <property type="entry name" value="TPR-like_helical_dom_sf"/>
</dbReference>
<feature type="compositionally biased region" description="Polar residues" evidence="2">
    <location>
        <begin position="128"/>
        <end position="141"/>
    </location>
</feature>
<evidence type="ECO:0000313" key="4">
    <source>
        <dbReference type="Proteomes" id="UP000318571"/>
    </source>
</evidence>
<feature type="repeat" description="TPR" evidence="1">
    <location>
        <begin position="290"/>
        <end position="323"/>
    </location>
</feature>
<dbReference type="PANTHER" id="PTHR44117:SF1">
    <property type="entry name" value="INTRAFLAGELLAR TRANSPORT PROTEIN 88 HOMOLOG"/>
    <property type="match status" value="1"/>
</dbReference>
<dbReference type="GO" id="GO:0019894">
    <property type="term" value="F:kinesin binding"/>
    <property type="evidence" value="ECO:0007669"/>
    <property type="project" value="TreeGrafter"/>
</dbReference>
<feature type="compositionally biased region" description="Acidic residues" evidence="2">
    <location>
        <begin position="849"/>
        <end position="862"/>
    </location>
</feature>
<dbReference type="GO" id="GO:1905515">
    <property type="term" value="P:non-motile cilium assembly"/>
    <property type="evidence" value="ECO:0007669"/>
    <property type="project" value="TreeGrafter"/>
</dbReference>
<accession>A0A553PLP6</accession>
<evidence type="ECO:0000256" key="1">
    <source>
        <dbReference type="PROSITE-ProRule" id="PRU00339"/>
    </source>
</evidence>
<sequence length="862" mass="95687">MLSNVHLAPSDDEDLYSGFGHEEVAPALQTEDLEFDAGFQAALKTSQGRRPPGTSSGRSGQGRVGTASGNRMGLGTASGLRGATGLISSLGGRPTTGFGDGVNRPMTGIRGAGYPGTAAAGQRGQFDPMNQNSAGLRSVSSPGIDAKREETPEEKIKAMEKKVNKLIQESCISAGKGNTKVALDRAKEASTKERSLIRLREQAGLAEAHNLDLTFSVLFNLANQYAVNEMYTEALNTYTVITKNRMFSNAGRLRVNMGNIYFKIGQYAKAIKFYRMALDQVANTHKSMRIKIMHNIGILFVRMGQYSDACTSFEWIMSEQPEFKTGLHLILCYYALADKDRTKKGFQQLLEVPMEDEDEDKYAAVSDDTHANLIVEAIKNDQLRKLERSRKHDSEHAILIAAKLIAPMIEDTFSSGYNWCVDTIKMSQHSQLANDLEINKAVMYLRQKDFQSAVDTLKAFEKQETKVASTAATNLSFLYFLQSDLESSEKYATLAKDADSYNAAAFVNLANCLFQKGDIEKAKEIYNVALANDASCVEALYNLGLAQVALGFLDEALDCFFKLQSIVQNHAQVMYQIARIYELKGDTGQAVEWYFQVIGLTPTDPVVLQKMANIYDNEGDKQQAYQYNFDSYRYFPSNLETIDWLGSYFIEMQVSEKAIGYFEKAALMQPDDVRWQLMIASCFRRSGNYHRALDTYKSVHRRFPDNIDCLKFLVKLSNDMGLKEAQEYALELKKAERAKDMKEQRIQSSRPGSRRSSSRTSMNSTRTGSAVSADIMTSSPTGSRQVSSRGRSVPGSAAQGRFGVFEEDADEPYRPNSKEIVSGYSDPLGPMPERPKTAAGNKGGINENEFADEEIGDDLLPE</sequence>
<feature type="compositionally biased region" description="Polar residues" evidence="2">
    <location>
        <begin position="43"/>
        <end position="58"/>
    </location>
</feature>
<dbReference type="AlphaFoldDB" id="A0A553PLP6"/>
<dbReference type="PROSITE" id="PS50005">
    <property type="entry name" value="TPR"/>
    <property type="match status" value="4"/>
</dbReference>
<dbReference type="OrthoDB" id="1926212at2759"/>
<feature type="region of interest" description="Disordered" evidence="2">
    <location>
        <begin position="739"/>
        <end position="862"/>
    </location>
</feature>
<dbReference type="Pfam" id="PF13181">
    <property type="entry name" value="TPR_8"/>
    <property type="match status" value="1"/>
</dbReference>
<dbReference type="STRING" id="6832.A0A553PLP6"/>
<name>A0A553PLP6_TIGCA</name>
<dbReference type="SMART" id="SM00028">
    <property type="entry name" value="TPR"/>
    <property type="match status" value="9"/>
</dbReference>
<dbReference type="GO" id="GO:0097546">
    <property type="term" value="C:ciliary base"/>
    <property type="evidence" value="ECO:0007669"/>
    <property type="project" value="TreeGrafter"/>
</dbReference>
<keyword evidence="4" id="KW-1185">Reference proteome</keyword>
<dbReference type="Pfam" id="PF13424">
    <property type="entry name" value="TPR_12"/>
    <property type="match status" value="1"/>
</dbReference>
<evidence type="ECO:0000256" key="2">
    <source>
        <dbReference type="SAM" id="MobiDB-lite"/>
    </source>
</evidence>
<dbReference type="PANTHER" id="PTHR44117">
    <property type="entry name" value="INTRAFLAGELLAR TRANSPORT PROTEIN 88 HOMOLOG"/>
    <property type="match status" value="1"/>
</dbReference>
<evidence type="ECO:0000313" key="3">
    <source>
        <dbReference type="EMBL" id="TRY78604.1"/>
    </source>
</evidence>
<feature type="compositionally biased region" description="Low complexity" evidence="2">
    <location>
        <begin position="782"/>
        <end position="796"/>
    </location>
</feature>
<dbReference type="EMBL" id="VCGU01000003">
    <property type="protein sequence ID" value="TRY78604.1"/>
    <property type="molecule type" value="Genomic_DNA"/>
</dbReference>
<proteinExistence type="predicted"/>
<feature type="region of interest" description="Disordered" evidence="2">
    <location>
        <begin position="43"/>
        <end position="80"/>
    </location>
</feature>
<gene>
    <name evidence="3" type="ORF">TCAL_06454</name>
</gene>
<feature type="repeat" description="TPR" evidence="1">
    <location>
        <begin position="571"/>
        <end position="604"/>
    </location>
</feature>
<feature type="region of interest" description="Disordered" evidence="2">
    <location>
        <begin position="85"/>
        <end position="104"/>
    </location>
</feature>
<dbReference type="FunFam" id="1.25.40.10:FF:000468">
    <property type="entry name" value="Intraflagellar transport 88 homolog"/>
    <property type="match status" value="1"/>
</dbReference>
<evidence type="ECO:0008006" key="5">
    <source>
        <dbReference type="Google" id="ProtNLM"/>
    </source>
</evidence>
<dbReference type="FunFam" id="1.25.40.10:FF:000106">
    <property type="entry name" value="Intraflagellar transport 88 homolog (Chlamydomonas)"/>
    <property type="match status" value="1"/>
</dbReference>
<feature type="region of interest" description="Disordered" evidence="2">
    <location>
        <begin position="109"/>
        <end position="152"/>
    </location>
</feature>
<protein>
    <recommendedName>
        <fullName evidence="5">No mechanoreceptor potential B</fullName>
    </recommendedName>
</protein>
<feature type="repeat" description="TPR" evidence="1">
    <location>
        <begin position="639"/>
        <end position="672"/>
    </location>
</feature>
<keyword evidence="1" id="KW-0802">TPR repeat</keyword>
<dbReference type="OMA" id="RIKIMHN"/>
<reference evidence="3 4" key="1">
    <citation type="journal article" date="2018" name="Nat. Ecol. Evol.">
        <title>Genomic signatures of mitonuclear coevolution across populations of Tigriopus californicus.</title>
        <authorList>
            <person name="Barreto F.S."/>
            <person name="Watson E.T."/>
            <person name="Lima T.G."/>
            <person name="Willett C.S."/>
            <person name="Edmands S."/>
            <person name="Li W."/>
            <person name="Burton R.S."/>
        </authorList>
    </citation>
    <scope>NUCLEOTIDE SEQUENCE [LARGE SCALE GENOMIC DNA]</scope>
    <source>
        <strain evidence="3 4">San Diego</strain>
    </source>
</reference>